<feature type="region of interest" description="Disordered" evidence="1">
    <location>
        <begin position="65"/>
        <end position="89"/>
    </location>
</feature>
<dbReference type="AlphaFoldDB" id="W2VT56"/>
<reference evidence="2 3" key="1">
    <citation type="submission" date="2013-11" db="EMBL/GenBank/DDBJ databases">
        <title>The Genome Sequence of Phytophthora parasitica CJ01A1.</title>
        <authorList>
            <consortium name="The Broad Institute Genomics Platform"/>
            <person name="Russ C."/>
            <person name="Tyler B."/>
            <person name="Panabieres F."/>
            <person name="Shan W."/>
            <person name="Tripathy S."/>
            <person name="Grunwald N."/>
            <person name="Machado M."/>
            <person name="Johnson C.S."/>
            <person name="Walker B."/>
            <person name="Young S.K."/>
            <person name="Zeng Q."/>
            <person name="Gargeya S."/>
            <person name="Fitzgerald M."/>
            <person name="Haas B."/>
            <person name="Abouelleil A."/>
            <person name="Allen A.W."/>
            <person name="Alvarado L."/>
            <person name="Arachchi H.M."/>
            <person name="Berlin A.M."/>
            <person name="Chapman S.B."/>
            <person name="Gainer-Dewar J."/>
            <person name="Goldberg J."/>
            <person name="Griggs A."/>
            <person name="Gujja S."/>
            <person name="Hansen M."/>
            <person name="Howarth C."/>
            <person name="Imamovic A."/>
            <person name="Ireland A."/>
            <person name="Larimer J."/>
            <person name="McCowan C."/>
            <person name="Murphy C."/>
            <person name="Pearson M."/>
            <person name="Poon T.W."/>
            <person name="Priest M."/>
            <person name="Roberts A."/>
            <person name="Saif S."/>
            <person name="Shea T."/>
            <person name="Sisk P."/>
            <person name="Sykes S."/>
            <person name="Wortman J."/>
            <person name="Nusbaum C."/>
            <person name="Birren B."/>
        </authorList>
    </citation>
    <scope>NUCLEOTIDE SEQUENCE [LARGE SCALE GENOMIC DNA]</scope>
    <source>
        <strain evidence="2 3">CJ01A1</strain>
    </source>
</reference>
<dbReference type="EMBL" id="ANIX01004333">
    <property type="protein sequence ID" value="ETP00898.1"/>
    <property type="molecule type" value="Genomic_DNA"/>
</dbReference>
<gene>
    <name evidence="2" type="ORF">F441_21767</name>
</gene>
<sequence length="190" mass="20510">MSKGADQSAVSNVHFSSNDYRTIVDVLELTSNLESTYSTVGKRALVLKALFGASASVTPPVTIKLGVPPCQDSPDSYEGGDDSGASYDDDNHNISAESHDEDWENNDELTIIESAQPQFVLSLTATATDMLTTESQLTLRALTEESVSSLEWALVLPILYQHGGANSCLQVCYCQPNVVRQIGIWGHLTV</sequence>
<organism evidence="2 3">
    <name type="scientific">Phytophthora nicotianae CJ01A1</name>
    <dbReference type="NCBI Taxonomy" id="1317063"/>
    <lineage>
        <taxon>Eukaryota</taxon>
        <taxon>Sar</taxon>
        <taxon>Stramenopiles</taxon>
        <taxon>Oomycota</taxon>
        <taxon>Peronosporomycetes</taxon>
        <taxon>Peronosporales</taxon>
        <taxon>Peronosporaceae</taxon>
        <taxon>Phytophthora</taxon>
    </lineage>
</organism>
<name>W2VT56_PHYNI</name>
<dbReference type="Proteomes" id="UP000018958">
    <property type="component" value="Unassembled WGS sequence"/>
</dbReference>
<evidence type="ECO:0000313" key="2">
    <source>
        <dbReference type="EMBL" id="ETP00898.1"/>
    </source>
</evidence>
<comment type="caution">
    <text evidence="2">The sequence shown here is derived from an EMBL/GenBank/DDBJ whole genome shotgun (WGS) entry which is preliminary data.</text>
</comment>
<accession>W2VT56</accession>
<evidence type="ECO:0000313" key="3">
    <source>
        <dbReference type="Proteomes" id="UP000018958"/>
    </source>
</evidence>
<evidence type="ECO:0000256" key="1">
    <source>
        <dbReference type="SAM" id="MobiDB-lite"/>
    </source>
</evidence>
<protein>
    <submittedName>
        <fullName evidence="2">Uncharacterized protein</fullName>
    </submittedName>
</protein>
<proteinExistence type="predicted"/>